<sequence>MKSLFFTCLFSISVVLTTSAQDEVISFLASGVEDAQTFTQDYMSPSTDALINGLTSNWYNSGQVKNTLGFEISIIGNASLTTSDQKSFNLNTADYSNISFKNGQSSQMVATVLGENDPDVTMLINGTNGNLEFDLPQGLASEGIDFVPSAFIQASVGLPLHTEVKFRFLPEVNEEDIRSSLYGLGLQHEFTKWIPFLKELPLAISGFVGYTNFKGQANLTDVSPFVINYDDQLLDVEVNSWHVAAIASTKWKTFNFYSSLGFISGDATTALKGTYEFNDASQDIIDLGQFKDPFEVTSSVDSMKALIGAKLKLGFFRINAEYSFQQFNTASLAINFGIK</sequence>
<proteinExistence type="predicted"/>
<organism evidence="2 3">
    <name type="scientific">Psychroflexus salarius</name>
    <dbReference type="NCBI Taxonomy" id="1155689"/>
    <lineage>
        <taxon>Bacteria</taxon>
        <taxon>Pseudomonadati</taxon>
        <taxon>Bacteroidota</taxon>
        <taxon>Flavobacteriia</taxon>
        <taxon>Flavobacteriales</taxon>
        <taxon>Flavobacteriaceae</taxon>
        <taxon>Psychroflexus</taxon>
    </lineage>
</organism>
<keyword evidence="1" id="KW-0732">Signal</keyword>
<evidence type="ECO:0000313" key="2">
    <source>
        <dbReference type="EMBL" id="SHE86034.1"/>
    </source>
</evidence>
<dbReference type="InterPro" id="IPR046495">
    <property type="entry name" value="DUF6588"/>
</dbReference>
<accession>A0A1M4WXQ8</accession>
<name>A0A1M4WXQ8_9FLAO</name>
<dbReference type="Pfam" id="PF20230">
    <property type="entry name" value="DUF6588"/>
    <property type="match status" value="1"/>
</dbReference>
<dbReference type="OrthoDB" id="9775382at2"/>
<evidence type="ECO:0000256" key="1">
    <source>
        <dbReference type="SAM" id="SignalP"/>
    </source>
</evidence>
<dbReference type="RefSeq" id="WP_073193282.1">
    <property type="nucleotide sequence ID" value="NZ_FQTW01000007.1"/>
</dbReference>
<dbReference type="EMBL" id="FQTW01000007">
    <property type="protein sequence ID" value="SHE86034.1"/>
    <property type="molecule type" value="Genomic_DNA"/>
</dbReference>
<reference evidence="2 3" key="1">
    <citation type="submission" date="2016-11" db="EMBL/GenBank/DDBJ databases">
        <authorList>
            <person name="Jaros S."/>
            <person name="Januszkiewicz K."/>
            <person name="Wedrychowicz H."/>
        </authorList>
    </citation>
    <scope>NUCLEOTIDE SEQUENCE [LARGE SCALE GENOMIC DNA]</scope>
    <source>
        <strain evidence="2 3">DSM 25661</strain>
    </source>
</reference>
<feature type="chain" id="PRO_5011979415" evidence="1">
    <location>
        <begin position="21"/>
        <end position="339"/>
    </location>
</feature>
<evidence type="ECO:0000313" key="3">
    <source>
        <dbReference type="Proteomes" id="UP000184462"/>
    </source>
</evidence>
<protein>
    <submittedName>
        <fullName evidence="2">Uncharacterized protein</fullName>
    </submittedName>
</protein>
<gene>
    <name evidence="2" type="ORF">SAMN05444278_1078</name>
</gene>
<dbReference type="Proteomes" id="UP000184462">
    <property type="component" value="Unassembled WGS sequence"/>
</dbReference>
<dbReference type="AlphaFoldDB" id="A0A1M4WXQ8"/>
<keyword evidence="3" id="KW-1185">Reference proteome</keyword>
<dbReference type="STRING" id="1155689.SAMN05444278_1078"/>
<feature type="signal peptide" evidence="1">
    <location>
        <begin position="1"/>
        <end position="20"/>
    </location>
</feature>